<evidence type="ECO:0000259" key="4">
    <source>
        <dbReference type="Pfam" id="PF04500"/>
    </source>
</evidence>
<dbReference type="AlphaFoldDB" id="A0ABD3I0Q1"/>
<protein>
    <recommendedName>
        <fullName evidence="4">FLYWCH-type domain-containing protein</fullName>
    </recommendedName>
</protein>
<evidence type="ECO:0000256" key="2">
    <source>
        <dbReference type="ARBA" id="ARBA00022771"/>
    </source>
</evidence>
<keyword evidence="2" id="KW-0863">Zinc-finger</keyword>
<dbReference type="EMBL" id="JBJQOH010000002">
    <property type="protein sequence ID" value="KAL3696796.1"/>
    <property type="molecule type" value="Genomic_DNA"/>
</dbReference>
<keyword evidence="3" id="KW-0862">Zinc</keyword>
<reference evidence="5 6" key="1">
    <citation type="submission" date="2024-09" db="EMBL/GenBank/DDBJ databases">
        <title>Chromosome-scale assembly of Riccia sorocarpa.</title>
        <authorList>
            <person name="Paukszto L."/>
        </authorList>
    </citation>
    <scope>NUCLEOTIDE SEQUENCE [LARGE SCALE GENOMIC DNA]</scope>
    <source>
        <strain evidence="5">LP-2024</strain>
        <tissue evidence="5">Aerial parts of the thallus</tissue>
    </source>
</reference>
<comment type="caution">
    <text evidence="5">The sequence shown here is derived from an EMBL/GenBank/DDBJ whole genome shotgun (WGS) entry which is preliminary data.</text>
</comment>
<sequence>MGSHTYIKSQKGNDQLVFNGYFFEEDSRKNDEHIYWRCVETNRGCKGRVIQDESGMREGRNEHDHPPRTMEIEVRRALDEIRSQAGTQHAETPHSVVAGVISGVAEDVLGSLPSTQAMKKQDPIVLSFQDKLREKEAQDWIIDYNERNGDCLQYERPLRNLLHLLKITTQVYQTYAALKPKRQSIEGGFTSTTVSYTEFNMEDCS</sequence>
<name>A0ABD3I0Q1_9MARC</name>
<dbReference type="Gene3D" id="2.20.25.240">
    <property type="match status" value="1"/>
</dbReference>
<dbReference type="Proteomes" id="UP001633002">
    <property type="component" value="Unassembled WGS sequence"/>
</dbReference>
<feature type="domain" description="FLYWCH-type" evidence="4">
    <location>
        <begin position="6"/>
        <end position="65"/>
    </location>
</feature>
<keyword evidence="1" id="KW-0479">Metal-binding</keyword>
<evidence type="ECO:0000256" key="3">
    <source>
        <dbReference type="ARBA" id="ARBA00022833"/>
    </source>
</evidence>
<evidence type="ECO:0000256" key="1">
    <source>
        <dbReference type="ARBA" id="ARBA00022723"/>
    </source>
</evidence>
<dbReference type="Pfam" id="PF04500">
    <property type="entry name" value="FLYWCH"/>
    <property type="match status" value="1"/>
</dbReference>
<proteinExistence type="predicted"/>
<keyword evidence="6" id="KW-1185">Reference proteome</keyword>
<gene>
    <name evidence="5" type="ORF">R1sor_010872</name>
</gene>
<evidence type="ECO:0000313" key="5">
    <source>
        <dbReference type="EMBL" id="KAL3696796.1"/>
    </source>
</evidence>
<accession>A0ABD3I0Q1</accession>
<evidence type="ECO:0000313" key="6">
    <source>
        <dbReference type="Proteomes" id="UP001633002"/>
    </source>
</evidence>
<dbReference type="GO" id="GO:0008270">
    <property type="term" value="F:zinc ion binding"/>
    <property type="evidence" value="ECO:0007669"/>
    <property type="project" value="UniProtKB-KW"/>
</dbReference>
<organism evidence="5 6">
    <name type="scientific">Riccia sorocarpa</name>
    <dbReference type="NCBI Taxonomy" id="122646"/>
    <lineage>
        <taxon>Eukaryota</taxon>
        <taxon>Viridiplantae</taxon>
        <taxon>Streptophyta</taxon>
        <taxon>Embryophyta</taxon>
        <taxon>Marchantiophyta</taxon>
        <taxon>Marchantiopsida</taxon>
        <taxon>Marchantiidae</taxon>
        <taxon>Marchantiales</taxon>
        <taxon>Ricciaceae</taxon>
        <taxon>Riccia</taxon>
    </lineage>
</organism>
<dbReference type="InterPro" id="IPR007588">
    <property type="entry name" value="Znf_FLYWCH"/>
</dbReference>